<evidence type="ECO:0000313" key="2">
    <source>
        <dbReference type="EMBL" id="GAX23060.1"/>
    </source>
</evidence>
<feature type="coiled-coil region" evidence="1">
    <location>
        <begin position="181"/>
        <end position="271"/>
    </location>
</feature>
<dbReference type="Gene3D" id="6.10.250.370">
    <property type="match status" value="1"/>
</dbReference>
<proteinExistence type="predicted"/>
<accession>A0A1Z5K9W8</accession>
<keyword evidence="3" id="KW-1185">Reference proteome</keyword>
<dbReference type="InParanoid" id="A0A1Z5K9W8"/>
<dbReference type="OrthoDB" id="48765at2759"/>
<reference evidence="2 3" key="1">
    <citation type="journal article" date="2015" name="Plant Cell">
        <title>Oil accumulation by the oleaginous diatom Fistulifera solaris as revealed by the genome and transcriptome.</title>
        <authorList>
            <person name="Tanaka T."/>
            <person name="Maeda Y."/>
            <person name="Veluchamy A."/>
            <person name="Tanaka M."/>
            <person name="Abida H."/>
            <person name="Marechal E."/>
            <person name="Bowler C."/>
            <person name="Muto M."/>
            <person name="Sunaga Y."/>
            <person name="Tanaka M."/>
            <person name="Yoshino T."/>
            <person name="Taniguchi T."/>
            <person name="Fukuda Y."/>
            <person name="Nemoto M."/>
            <person name="Matsumoto M."/>
            <person name="Wong P.S."/>
            <person name="Aburatani S."/>
            <person name="Fujibuchi W."/>
        </authorList>
    </citation>
    <scope>NUCLEOTIDE SEQUENCE [LARGE SCALE GENOMIC DNA]</scope>
    <source>
        <strain evidence="2 3">JPCC DA0580</strain>
    </source>
</reference>
<dbReference type="AlphaFoldDB" id="A0A1Z5K9W8"/>
<dbReference type="Proteomes" id="UP000198406">
    <property type="component" value="Unassembled WGS sequence"/>
</dbReference>
<name>A0A1Z5K9W8_FISSO</name>
<dbReference type="EMBL" id="BDSP01000193">
    <property type="protein sequence ID" value="GAX23060.1"/>
    <property type="molecule type" value="Genomic_DNA"/>
</dbReference>
<sequence>MQFDHRPQQILCGGDSLQNSYLPSSKLSISLLNRQSRYTADYDDEKRGRWTKVDGKWCFAKDTSCDEISKAKVSSNNSTVHKAVVFDVPTKVLAPAVTSPKSSSEATTTKTRNDAAQQIQKIFRGYRQRRFFRVLELQHKLDTMDQRTEDAIAAIRAEVEVRKEKFYNKMRLQARKELAAIDEEKALVFDAKQTINRLRAENKKLRQEAEQLREEMIDLKAANENLESVNDKVADTFAQLEKEVANIHKAHDALQKAVPEYRQAVEKLESEADLRQQYVMAEQGVKLRYMTVIGLIVDSIQEDCKQAKLVDEIVGYALEVDSKFNSEAKP</sequence>
<protein>
    <submittedName>
        <fullName evidence="2">Uncharacterized protein</fullName>
    </submittedName>
</protein>
<keyword evidence="1" id="KW-0175">Coiled coil</keyword>
<organism evidence="2 3">
    <name type="scientific">Fistulifera solaris</name>
    <name type="common">Oleaginous diatom</name>
    <dbReference type="NCBI Taxonomy" id="1519565"/>
    <lineage>
        <taxon>Eukaryota</taxon>
        <taxon>Sar</taxon>
        <taxon>Stramenopiles</taxon>
        <taxon>Ochrophyta</taxon>
        <taxon>Bacillariophyta</taxon>
        <taxon>Bacillariophyceae</taxon>
        <taxon>Bacillariophycidae</taxon>
        <taxon>Naviculales</taxon>
        <taxon>Naviculaceae</taxon>
        <taxon>Fistulifera</taxon>
    </lineage>
</organism>
<evidence type="ECO:0000313" key="3">
    <source>
        <dbReference type="Proteomes" id="UP000198406"/>
    </source>
</evidence>
<dbReference type="PROSITE" id="PS50096">
    <property type="entry name" value="IQ"/>
    <property type="match status" value="1"/>
</dbReference>
<evidence type="ECO:0000256" key="1">
    <source>
        <dbReference type="SAM" id="Coils"/>
    </source>
</evidence>
<comment type="caution">
    <text evidence="2">The sequence shown here is derived from an EMBL/GenBank/DDBJ whole genome shotgun (WGS) entry which is preliminary data.</text>
</comment>
<gene>
    <name evidence="2" type="ORF">FisN_15Hh040</name>
</gene>